<feature type="compositionally biased region" description="Polar residues" evidence="1">
    <location>
        <begin position="14"/>
        <end position="34"/>
    </location>
</feature>
<reference evidence="2" key="1">
    <citation type="submission" date="2021-01" db="EMBL/GenBank/DDBJ databases">
        <authorList>
            <person name="Corre E."/>
            <person name="Pelletier E."/>
            <person name="Niang G."/>
            <person name="Scheremetjew M."/>
            <person name="Finn R."/>
            <person name="Kale V."/>
            <person name="Holt S."/>
            <person name="Cochrane G."/>
            <person name="Meng A."/>
            <person name="Brown T."/>
            <person name="Cohen L."/>
        </authorList>
    </citation>
    <scope>NUCLEOTIDE SEQUENCE</scope>
</reference>
<dbReference type="EMBL" id="HBFQ01055587">
    <property type="protein sequence ID" value="CAD8865112.1"/>
    <property type="molecule type" value="Transcribed_RNA"/>
</dbReference>
<feature type="region of interest" description="Disordered" evidence="1">
    <location>
        <begin position="444"/>
        <end position="466"/>
    </location>
</feature>
<feature type="compositionally biased region" description="Low complexity" evidence="1">
    <location>
        <begin position="137"/>
        <end position="159"/>
    </location>
</feature>
<evidence type="ECO:0000313" key="2">
    <source>
        <dbReference type="EMBL" id="CAD8865112.1"/>
    </source>
</evidence>
<name>A0A7S1AU35_NOCSC</name>
<dbReference type="AlphaFoldDB" id="A0A7S1AU35"/>
<feature type="region of interest" description="Disordered" evidence="1">
    <location>
        <begin position="137"/>
        <end position="172"/>
    </location>
</feature>
<accession>A0A7S1AU35</accession>
<protein>
    <submittedName>
        <fullName evidence="2">Uncharacterized protein</fullName>
    </submittedName>
</protein>
<evidence type="ECO:0000256" key="1">
    <source>
        <dbReference type="SAM" id="MobiDB-lite"/>
    </source>
</evidence>
<feature type="region of interest" description="Disordered" evidence="1">
    <location>
        <begin position="1"/>
        <end position="52"/>
    </location>
</feature>
<sequence length="466" mass="49726">MALSVEWAAGRLPTPSTLPDPQKNAASAQLQGTQVARVPVVPPPISSNPLEMEDTRPCVKEEMSGTVPALSRIRAEQSPYAEGIWEVYASVVLSRAGEARGRSPTRGARQLGRFLRNVQDQSAVVPKDVQVGVDSLSAGSTEASGGSASGDGSSSASSSCNEPQASDRCAREQCRRDEQLQSRVMPFALHRTVLAANTPVLEAIEVTRARARAARGRARAAPARQKLTESAAQSAPTRARLAKTSEELPSFPPQAAGSPSSGTPASNDVIVTPPALMKPQIDQSTPSASCKRRRLSIKRPLASRCLADSFTACGRSDDRPVRECRLFNAPETMDSLEEAAAMTRGEQPGSLSSRLVRKRVLLWSDDIVVCEATSPRGTGSVRVVGKRCVRCSPVAIDGVQAQSAVRDVTSPSIGAVRKINRRWSDGRIDPCKAQNRVRDVTAPCGADRSRNGKRRWSSGVMSACRA</sequence>
<feature type="region of interest" description="Disordered" evidence="1">
    <location>
        <begin position="215"/>
        <end position="270"/>
    </location>
</feature>
<gene>
    <name evidence="2" type="ORF">NSCI0253_LOCUS39467</name>
</gene>
<organism evidence="2">
    <name type="scientific">Noctiluca scintillans</name>
    <name type="common">Sea sparkle</name>
    <name type="synonym">Red tide dinoflagellate</name>
    <dbReference type="NCBI Taxonomy" id="2966"/>
    <lineage>
        <taxon>Eukaryota</taxon>
        <taxon>Sar</taxon>
        <taxon>Alveolata</taxon>
        <taxon>Dinophyceae</taxon>
        <taxon>Noctilucales</taxon>
        <taxon>Noctilucaceae</taxon>
        <taxon>Noctiluca</taxon>
    </lineage>
</organism>
<proteinExistence type="predicted"/>
<feature type="compositionally biased region" description="Low complexity" evidence="1">
    <location>
        <begin position="253"/>
        <end position="266"/>
    </location>
</feature>